<dbReference type="GO" id="GO:0005524">
    <property type="term" value="F:ATP binding"/>
    <property type="evidence" value="ECO:0007669"/>
    <property type="project" value="UniProtKB-KW"/>
</dbReference>
<keyword evidence="2" id="KW-0547">Nucleotide-binding</keyword>
<evidence type="ECO:0000313" key="7">
    <source>
        <dbReference type="Proteomes" id="UP000192356"/>
    </source>
</evidence>
<dbReference type="GO" id="GO:0005829">
    <property type="term" value="C:cytosol"/>
    <property type="evidence" value="ECO:0007669"/>
    <property type="project" value="TreeGrafter"/>
</dbReference>
<dbReference type="EMBL" id="LVKB01000060">
    <property type="protein sequence ID" value="ORD96804.1"/>
    <property type="molecule type" value="Genomic_DNA"/>
</dbReference>
<evidence type="ECO:0000256" key="5">
    <source>
        <dbReference type="ARBA" id="ARBA00023014"/>
    </source>
</evidence>
<comment type="caution">
    <text evidence="6">The sequence shown here is derived from an EMBL/GenBank/DDBJ whole genome shotgun (WGS) entry which is preliminary data.</text>
</comment>
<reference evidence="6 7" key="1">
    <citation type="journal article" date="2017" name="Environ. Microbiol.">
        <title>Decay of the glycolytic pathway and adaptation to intranuclear parasitism within Enterocytozoonidae microsporidia.</title>
        <authorList>
            <person name="Wiredu Boakye D."/>
            <person name="Jaroenlak P."/>
            <person name="Prachumwat A."/>
            <person name="Williams T.A."/>
            <person name="Bateman K.S."/>
            <person name="Itsathitphaisarn O."/>
            <person name="Sritunyalucksana K."/>
            <person name="Paszkiewicz K.H."/>
            <person name="Moore K.A."/>
            <person name="Stentiford G.D."/>
            <person name="Williams B.A."/>
        </authorList>
    </citation>
    <scope>NUCLEOTIDE SEQUENCE [LARGE SCALE GENOMIC DNA]</scope>
    <source>
        <strain evidence="6 7">GB1</strain>
    </source>
</reference>
<dbReference type="Pfam" id="PF10609">
    <property type="entry name" value="ParA"/>
    <property type="match status" value="1"/>
</dbReference>
<keyword evidence="5" id="KW-0411">Iron-sulfur</keyword>
<dbReference type="AlphaFoldDB" id="A0A1X0QAT2"/>
<evidence type="ECO:0000256" key="1">
    <source>
        <dbReference type="ARBA" id="ARBA00022723"/>
    </source>
</evidence>
<dbReference type="InterPro" id="IPR027417">
    <property type="entry name" value="P-loop_NTPase"/>
</dbReference>
<keyword evidence="3" id="KW-0067">ATP-binding</keyword>
<dbReference type="GO" id="GO:0051536">
    <property type="term" value="F:iron-sulfur cluster binding"/>
    <property type="evidence" value="ECO:0007669"/>
    <property type="project" value="UniProtKB-KW"/>
</dbReference>
<proteinExistence type="predicted"/>
<dbReference type="OrthoDB" id="1741334at2759"/>
<dbReference type="PANTHER" id="PTHR23264:SF19">
    <property type="entry name" value="CYTOSOLIC FE-S CLUSTER ASSEMBLY FACTOR NUBP2"/>
    <property type="match status" value="1"/>
</dbReference>
<gene>
    <name evidence="6" type="primary">NBP35</name>
    <name evidence="6" type="ORF">HERIO_1270</name>
</gene>
<dbReference type="Gene3D" id="3.40.50.300">
    <property type="entry name" value="P-loop containing nucleotide triphosphate hydrolases"/>
    <property type="match status" value="1"/>
</dbReference>
<dbReference type="SUPFAM" id="SSF52540">
    <property type="entry name" value="P-loop containing nucleoside triphosphate hydrolases"/>
    <property type="match status" value="1"/>
</dbReference>
<organism evidence="6 7">
    <name type="scientific">Hepatospora eriocheir</name>
    <dbReference type="NCBI Taxonomy" id="1081669"/>
    <lineage>
        <taxon>Eukaryota</taxon>
        <taxon>Fungi</taxon>
        <taxon>Fungi incertae sedis</taxon>
        <taxon>Microsporidia</taxon>
        <taxon>Hepatosporidae</taxon>
        <taxon>Hepatospora</taxon>
    </lineage>
</organism>
<evidence type="ECO:0000313" key="6">
    <source>
        <dbReference type="EMBL" id="ORD96804.1"/>
    </source>
</evidence>
<dbReference type="VEuPathDB" id="MicrosporidiaDB:HERIO_1270"/>
<keyword evidence="7" id="KW-1185">Reference proteome</keyword>
<sequence>MNKQCPGIGSKDRGKAEACKGCPNANACASSKEDIDILVIKRNLKSLKLKVAIMSGKGGVGKSTITYNLAYSLAKNNLRVVLVDFDLTGPSIPRLSNTFNECIQEKENRFDPIKVPNVNNLYVISSKHLTVLEYDEGIGNSKHKNKYIKKILKNCNFNDFDIMIIDTPPNITDEHLALVHYIGIDYSILVTTPSKLTITDLNRTLSFCKKANIEIYGVIENFKSFECPECKTLNYLKKSERGKIFVKENEIKYLGEIPHICEIARNSDQGEPTKIKQIEQISKIIIGDFFNFKKF</sequence>
<dbReference type="PANTHER" id="PTHR23264">
    <property type="entry name" value="NUCLEOTIDE-BINDING PROTEIN NBP35 YEAST -RELATED"/>
    <property type="match status" value="1"/>
</dbReference>
<dbReference type="GO" id="GO:0016226">
    <property type="term" value="P:iron-sulfur cluster assembly"/>
    <property type="evidence" value="ECO:0007669"/>
    <property type="project" value="InterPro"/>
</dbReference>
<dbReference type="GO" id="GO:0140663">
    <property type="term" value="F:ATP-dependent FeS chaperone activity"/>
    <property type="evidence" value="ECO:0007669"/>
    <property type="project" value="InterPro"/>
</dbReference>
<keyword evidence="1" id="KW-0479">Metal-binding</keyword>
<dbReference type="VEuPathDB" id="MicrosporidiaDB:A0H76_739"/>
<protein>
    <submittedName>
        <fullName evidence="6">NBP35</fullName>
    </submittedName>
</protein>
<evidence type="ECO:0000256" key="4">
    <source>
        <dbReference type="ARBA" id="ARBA00023004"/>
    </source>
</evidence>
<dbReference type="InterPro" id="IPR019591">
    <property type="entry name" value="Mrp/NBP35_ATP-bd"/>
</dbReference>
<evidence type="ECO:0000256" key="3">
    <source>
        <dbReference type="ARBA" id="ARBA00022840"/>
    </source>
</evidence>
<dbReference type="Proteomes" id="UP000192356">
    <property type="component" value="Unassembled WGS sequence"/>
</dbReference>
<dbReference type="InterPro" id="IPR033756">
    <property type="entry name" value="YlxH/NBP35"/>
</dbReference>
<evidence type="ECO:0000256" key="2">
    <source>
        <dbReference type="ARBA" id="ARBA00022741"/>
    </source>
</evidence>
<dbReference type="CDD" id="cd02037">
    <property type="entry name" value="Mrp_NBP35"/>
    <property type="match status" value="1"/>
</dbReference>
<name>A0A1X0QAT2_9MICR</name>
<keyword evidence="4" id="KW-0408">Iron</keyword>
<dbReference type="GO" id="GO:0046872">
    <property type="term" value="F:metal ion binding"/>
    <property type="evidence" value="ECO:0007669"/>
    <property type="project" value="UniProtKB-KW"/>
</dbReference>
<accession>A0A1X0QAT2</accession>